<dbReference type="Pfam" id="PF00106">
    <property type="entry name" value="adh_short"/>
    <property type="match status" value="1"/>
</dbReference>
<accession>A0ABU2KWC3</accession>
<gene>
    <name evidence="1" type="ORF">RM446_15880</name>
</gene>
<dbReference type="InterPro" id="IPR002347">
    <property type="entry name" value="SDR_fam"/>
</dbReference>
<dbReference type="InterPro" id="IPR036291">
    <property type="entry name" value="NAD(P)-bd_dom_sf"/>
</dbReference>
<name>A0ABU2KWC3_9ACTN</name>
<sequence length="189" mass="19850">MSRSGTRLRTFLSLVRSRWSGRAGGPCWDCPLWVPRSARRTRRADVASALGSLTTMADTATAHHSAVEPVYAASTTALNAVTLSMMTELEATHIKVNLVSPGFANTALVNFEGTESVEDAAREVVRVARLGPDAPAGTFTCPAPAPCCVRQGSACRARPCFEGVLSVAGGTKARALSQRAGPVRGLRAP</sequence>
<proteinExistence type="predicted"/>
<reference evidence="2" key="1">
    <citation type="submission" date="2023-07" db="EMBL/GenBank/DDBJ databases">
        <title>30 novel species of actinomycetes from the DSMZ collection.</title>
        <authorList>
            <person name="Nouioui I."/>
        </authorList>
    </citation>
    <scope>NUCLEOTIDE SEQUENCE [LARGE SCALE GENOMIC DNA]</scope>
    <source>
        <strain evidence="2">DSM 45055</strain>
    </source>
</reference>
<dbReference type="SUPFAM" id="SSF51735">
    <property type="entry name" value="NAD(P)-binding Rossmann-fold domains"/>
    <property type="match status" value="1"/>
</dbReference>
<dbReference type="RefSeq" id="WP_311546097.1">
    <property type="nucleotide sequence ID" value="NZ_JAVREK010000016.1"/>
</dbReference>
<keyword evidence="2" id="KW-1185">Reference proteome</keyword>
<evidence type="ECO:0000313" key="2">
    <source>
        <dbReference type="Proteomes" id="UP001183226"/>
    </source>
</evidence>
<organism evidence="1 2">
    <name type="scientific">Streptomonospora wellingtoniae</name>
    <dbReference type="NCBI Taxonomy" id="3075544"/>
    <lineage>
        <taxon>Bacteria</taxon>
        <taxon>Bacillati</taxon>
        <taxon>Actinomycetota</taxon>
        <taxon>Actinomycetes</taxon>
        <taxon>Streptosporangiales</taxon>
        <taxon>Nocardiopsidaceae</taxon>
        <taxon>Streptomonospora</taxon>
    </lineage>
</organism>
<comment type="caution">
    <text evidence="1">The sequence shown here is derived from an EMBL/GenBank/DDBJ whole genome shotgun (WGS) entry which is preliminary data.</text>
</comment>
<dbReference type="EMBL" id="JAVREK010000016">
    <property type="protein sequence ID" value="MDT0303595.1"/>
    <property type="molecule type" value="Genomic_DNA"/>
</dbReference>
<evidence type="ECO:0000313" key="1">
    <source>
        <dbReference type="EMBL" id="MDT0303595.1"/>
    </source>
</evidence>
<protein>
    <submittedName>
        <fullName evidence="1">SDR family NAD(P)-dependent oxidoreductase</fullName>
    </submittedName>
</protein>
<dbReference type="Proteomes" id="UP001183226">
    <property type="component" value="Unassembled WGS sequence"/>
</dbReference>
<dbReference type="Gene3D" id="3.40.50.720">
    <property type="entry name" value="NAD(P)-binding Rossmann-like Domain"/>
    <property type="match status" value="1"/>
</dbReference>